<gene>
    <name evidence="3" type="ORF">DP116_16985</name>
</gene>
<comment type="caution">
    <text evidence="3">The sequence shown here is derived from an EMBL/GenBank/DDBJ whole genome shotgun (WGS) entry which is preliminary data.</text>
</comment>
<accession>A0ABX1P9H0</accession>
<feature type="transmembrane region" description="Helical" evidence="1">
    <location>
        <begin position="28"/>
        <end position="47"/>
    </location>
</feature>
<protein>
    <submittedName>
        <fullName evidence="3">Peptidoglycan-binding protein</fullName>
    </submittedName>
</protein>
<sequence length="332" mass="35841">MDSTYAAVTADTEYHLPEFKLTSSGQKYFKSAWLTLALITALLGILAQSQAATAAYYGPGRYSVSTNGSCLNVRTGPSTSYRSAKCDSNGSPLPRVVGYRSGFARLSTGYYVSANWINVRAGREYTLRRVPTQDTYYNDIDGSATLRKGSQGQAVAELQRALGNVTVTGYYGSFTETAVKNFQQRNGLRPDGVAGSQTLSYLGFGNIGSRPSIDYPPYPNDGFGARGYSPYYNDNFSRNITLRRGSRGKAVVELQRALANVPVTGYYDASTQRAVKNFQASLGFRPDGVATPETQSYLGVGNVSIRRYSSGYPGNYSYSGYSGYSGISVGGP</sequence>
<keyword evidence="1" id="KW-1133">Transmembrane helix</keyword>
<dbReference type="InterPro" id="IPR052905">
    <property type="entry name" value="LD-transpeptidase_YkuD-like"/>
</dbReference>
<keyword evidence="4" id="KW-1185">Reference proteome</keyword>
<feature type="domain" description="Peptidoglycan binding-like" evidence="2">
    <location>
        <begin position="247"/>
        <end position="295"/>
    </location>
</feature>
<evidence type="ECO:0000313" key="4">
    <source>
        <dbReference type="Proteomes" id="UP000718564"/>
    </source>
</evidence>
<dbReference type="InterPro" id="IPR036365">
    <property type="entry name" value="PGBD-like_sf"/>
</dbReference>
<feature type="domain" description="Peptidoglycan binding-like" evidence="2">
    <location>
        <begin position="152"/>
        <end position="200"/>
    </location>
</feature>
<proteinExistence type="predicted"/>
<evidence type="ECO:0000256" key="1">
    <source>
        <dbReference type="SAM" id="Phobius"/>
    </source>
</evidence>
<keyword evidence="1" id="KW-0472">Membrane</keyword>
<dbReference type="SUPFAM" id="SSF47090">
    <property type="entry name" value="PGBD-like"/>
    <property type="match status" value="2"/>
</dbReference>
<evidence type="ECO:0000259" key="2">
    <source>
        <dbReference type="Pfam" id="PF01471"/>
    </source>
</evidence>
<evidence type="ECO:0000313" key="3">
    <source>
        <dbReference type="EMBL" id="NMG21054.1"/>
    </source>
</evidence>
<dbReference type="PANTHER" id="PTHR41533">
    <property type="entry name" value="L,D-TRANSPEPTIDASE HI_1667-RELATED"/>
    <property type="match status" value="1"/>
</dbReference>
<dbReference type="InterPro" id="IPR036366">
    <property type="entry name" value="PGBDSf"/>
</dbReference>
<organism evidence="3 4">
    <name type="scientific">Brasilonema bromeliae SPC951</name>
    <dbReference type="NCBI Taxonomy" id="385972"/>
    <lineage>
        <taxon>Bacteria</taxon>
        <taxon>Bacillati</taxon>
        <taxon>Cyanobacteriota</taxon>
        <taxon>Cyanophyceae</taxon>
        <taxon>Nostocales</taxon>
        <taxon>Scytonemataceae</taxon>
        <taxon>Brasilonema</taxon>
        <taxon>Bromeliae group (in: Brasilonema)</taxon>
    </lineage>
</organism>
<dbReference type="Proteomes" id="UP000718564">
    <property type="component" value="Unassembled WGS sequence"/>
</dbReference>
<dbReference type="InterPro" id="IPR002477">
    <property type="entry name" value="Peptidoglycan-bd-like"/>
</dbReference>
<dbReference type="EMBL" id="QMEB01000134">
    <property type="protein sequence ID" value="NMG21054.1"/>
    <property type="molecule type" value="Genomic_DNA"/>
</dbReference>
<name>A0ABX1P9H0_9CYAN</name>
<keyword evidence="1" id="KW-0812">Transmembrane</keyword>
<dbReference type="PANTHER" id="PTHR41533:SF1">
    <property type="entry name" value="L,D-TRANSPEPTIDASE YCBB-RELATED"/>
    <property type="match status" value="1"/>
</dbReference>
<reference evidence="3 4" key="1">
    <citation type="submission" date="2018-06" db="EMBL/GenBank/DDBJ databases">
        <title>Comparative genomics of Brasilonema spp. strains.</title>
        <authorList>
            <person name="Alvarenga D.O."/>
            <person name="Fiore M.F."/>
            <person name="Varani A.M."/>
        </authorList>
    </citation>
    <scope>NUCLEOTIDE SEQUENCE [LARGE SCALE GENOMIC DNA]</scope>
    <source>
        <strain evidence="3 4">SPC951</strain>
    </source>
</reference>
<dbReference type="Pfam" id="PF01471">
    <property type="entry name" value="PG_binding_1"/>
    <property type="match status" value="2"/>
</dbReference>
<dbReference type="Gene3D" id="1.10.101.10">
    <property type="entry name" value="PGBD-like superfamily/PGBD"/>
    <property type="match status" value="2"/>
</dbReference>